<dbReference type="PANTHER" id="PTHR45398">
    <property type="match status" value="1"/>
</dbReference>
<sequence>MVDLIKELQEKNIRVSLKENNLEINFDGEIDDVILKKLKENKTRLMDFLTQHSNVNKGIKNVQLSESYPISNAQKRLWIQSQNEENSKTYNISNLVELNGDYDVSIFEAAIFEMINRHEILRTIFKLNEDGEVRQLILSHTQLDFKVAHLDFRNDKEPYNKAIAYIHKDNDTVFDLENGPLLRVAFIKTADNLCIFYFNLHHIITDGWSLKILQRDLFAYYEAIKYGNKCNLENLRIQYKDYASWQFYAIKNGDYKKHEEFWAQLLSGDLPKLDLPGIKTRPKTTTYNGHALTTYLNPVLTGRIKDFCIQNGGSLFMGLLSVLKVLLNKYTAQDDIIVGTVVAGREDSDLEDQIGFYVNSLALRNKIDVNDSFLRFFNNVKKATLEIFSHQIYPFDVLVEEINPARDFNRNPFFDIMYVLHNIVDTDNQPIIDEDKYDTVIDSGNMKSNFDLNFEFEEIGNSISFVTIFNEDLYDKVKIEKFMTHFKQLLAVLLENPNAIVKSIEYLTTAEKEELLAAEYWKGVFAAGIPKVKFPFEKQRPENYTYTTNKIQFEVDNELTKQLKIISGNPEDSLHTTVLFLVKLLIYKYTDQDKIMIGSPFYSIEKAGDNNSSAAHNFLPIVSNIKEDDSLQYLYGSIKNSISSIQDDFWISSEVLREQIAYKEEQSYSGLFNVFVDFQEKTNPLSGAGTLAKEFQNNTSPDNDLLSQFDLSLEFQEKADGLDCILTYNNSLFDKIHIELFANRFLNLVRQVTHQENDFGTTQISNLNLDFNLQLPAGKDKQNTILEENF</sequence>
<reference evidence="2 3" key="1">
    <citation type="submission" date="2016-11" db="EMBL/GenBank/DDBJ databases">
        <title>Whole genomes of Flavobacteriaceae.</title>
        <authorList>
            <person name="Stine C."/>
            <person name="Li C."/>
            <person name="Tadesse D."/>
        </authorList>
    </citation>
    <scope>NUCLEOTIDE SEQUENCE [LARGE SCALE GENOMIC DNA]</scope>
    <source>
        <strain evidence="2 3">DSM 24704</strain>
    </source>
</reference>
<organism evidence="2 3">
    <name type="scientific">Flavobacterium araucananum</name>
    <dbReference type="NCBI Taxonomy" id="946678"/>
    <lineage>
        <taxon>Bacteria</taxon>
        <taxon>Pseudomonadati</taxon>
        <taxon>Bacteroidota</taxon>
        <taxon>Flavobacteriia</taxon>
        <taxon>Flavobacteriales</taxon>
        <taxon>Flavobacteriaceae</taxon>
        <taxon>Flavobacterium</taxon>
    </lineage>
</organism>
<keyword evidence="3" id="KW-1185">Reference proteome</keyword>
<dbReference type="PANTHER" id="PTHR45398:SF1">
    <property type="entry name" value="ENZYME, PUTATIVE (JCVI)-RELATED"/>
    <property type="match status" value="1"/>
</dbReference>
<dbReference type="CDD" id="cd19531">
    <property type="entry name" value="LCL_NRPS-like"/>
    <property type="match status" value="1"/>
</dbReference>
<dbReference type="AlphaFoldDB" id="A0A227PIQ0"/>
<name>A0A227PIQ0_9FLAO</name>
<dbReference type="InterPro" id="IPR023213">
    <property type="entry name" value="CAT-like_dom_sf"/>
</dbReference>
<accession>A0A227PIQ0</accession>
<dbReference type="Proteomes" id="UP000214684">
    <property type="component" value="Unassembled WGS sequence"/>
</dbReference>
<evidence type="ECO:0000313" key="3">
    <source>
        <dbReference type="Proteomes" id="UP000214684"/>
    </source>
</evidence>
<dbReference type="InterPro" id="IPR001242">
    <property type="entry name" value="Condensation_dom"/>
</dbReference>
<comment type="caution">
    <text evidence="2">The sequence shown here is derived from an EMBL/GenBank/DDBJ whole genome shotgun (WGS) entry which is preliminary data.</text>
</comment>
<evidence type="ECO:0000313" key="2">
    <source>
        <dbReference type="EMBL" id="OXG09148.1"/>
    </source>
</evidence>
<dbReference type="OrthoDB" id="605930at2"/>
<feature type="domain" description="Condensation" evidence="1">
    <location>
        <begin position="518"/>
        <end position="756"/>
    </location>
</feature>
<feature type="domain" description="Condensation" evidence="1">
    <location>
        <begin position="66"/>
        <end position="516"/>
    </location>
</feature>
<dbReference type="EMBL" id="MUGS01000004">
    <property type="protein sequence ID" value="OXG09148.1"/>
    <property type="molecule type" value="Genomic_DNA"/>
</dbReference>
<dbReference type="SUPFAM" id="SSF52777">
    <property type="entry name" value="CoA-dependent acyltransferases"/>
    <property type="match status" value="3"/>
</dbReference>
<proteinExistence type="predicted"/>
<dbReference type="Gene3D" id="3.30.559.10">
    <property type="entry name" value="Chloramphenicol acetyltransferase-like domain"/>
    <property type="match status" value="2"/>
</dbReference>
<protein>
    <recommendedName>
        <fullName evidence="1">Condensation domain-containing protein</fullName>
    </recommendedName>
</protein>
<evidence type="ECO:0000259" key="1">
    <source>
        <dbReference type="Pfam" id="PF00668"/>
    </source>
</evidence>
<dbReference type="Gene3D" id="3.30.559.30">
    <property type="entry name" value="Nonribosomal peptide synthetase, condensation domain"/>
    <property type="match status" value="2"/>
</dbReference>
<dbReference type="RefSeq" id="WP_089478235.1">
    <property type="nucleotide sequence ID" value="NZ_MUGS01000004.1"/>
</dbReference>
<gene>
    <name evidence="2" type="ORF">B0A64_03900</name>
</gene>
<dbReference type="Pfam" id="PF00668">
    <property type="entry name" value="Condensation"/>
    <property type="match status" value="2"/>
</dbReference>
<dbReference type="GO" id="GO:0003824">
    <property type="term" value="F:catalytic activity"/>
    <property type="evidence" value="ECO:0007669"/>
    <property type="project" value="InterPro"/>
</dbReference>